<keyword evidence="2" id="KW-0235">DNA replication</keyword>
<dbReference type="SUPFAM" id="SSF56091">
    <property type="entry name" value="DNA ligase/mRNA capping enzyme, catalytic domain"/>
    <property type="match status" value="1"/>
</dbReference>
<protein>
    <submittedName>
        <fullName evidence="5">Dna ligase</fullName>
    </submittedName>
</protein>
<evidence type="ECO:0000256" key="2">
    <source>
        <dbReference type="ARBA" id="ARBA00022705"/>
    </source>
</evidence>
<dbReference type="VEuPathDB" id="FungiDB:Malapachy_0507"/>
<dbReference type="PANTHER" id="PTHR47810:SF1">
    <property type="entry name" value="DNA LIGASE B"/>
    <property type="match status" value="1"/>
</dbReference>
<dbReference type="Gene3D" id="3.30.470.30">
    <property type="entry name" value="DNA ligase/mRNA capping enzyme"/>
    <property type="match status" value="1"/>
</dbReference>
<proteinExistence type="predicted"/>
<dbReference type="Proteomes" id="UP000037751">
    <property type="component" value="Unassembled WGS sequence"/>
</dbReference>
<dbReference type="RefSeq" id="XP_017990515.1">
    <property type="nucleotide sequence ID" value="XM_018135024.1"/>
</dbReference>
<dbReference type="AlphaFoldDB" id="A0A0M9VN21"/>
<keyword evidence="3" id="KW-0227">DNA damage</keyword>
<keyword evidence="4" id="KW-0234">DNA repair</keyword>
<dbReference type="Gene3D" id="3.30.1490.70">
    <property type="match status" value="1"/>
</dbReference>
<evidence type="ECO:0000256" key="4">
    <source>
        <dbReference type="ARBA" id="ARBA00023204"/>
    </source>
</evidence>
<keyword evidence="1 5" id="KW-0436">Ligase</keyword>
<dbReference type="InterPro" id="IPR050326">
    <property type="entry name" value="NAD_dep_DNA_ligaseB"/>
</dbReference>
<reference evidence="5 6" key="1">
    <citation type="submission" date="2015-07" db="EMBL/GenBank/DDBJ databases">
        <title>Draft Genome Sequence of Malassezia furfur CBS1878 and Malassezia pachydermatis CBS1879.</title>
        <authorList>
            <person name="Triana S."/>
            <person name="Ohm R."/>
            <person name="Gonzalez A."/>
            <person name="DeCock H."/>
            <person name="Restrepo S."/>
            <person name="Celis A."/>
        </authorList>
    </citation>
    <scope>NUCLEOTIDE SEQUENCE [LARGE SCALE GENOMIC DNA]</scope>
    <source>
        <strain evidence="5 6">CBS 1879</strain>
    </source>
</reference>
<evidence type="ECO:0000256" key="3">
    <source>
        <dbReference type="ARBA" id="ARBA00022763"/>
    </source>
</evidence>
<accession>A0A0M9VN21</accession>
<dbReference type="GO" id="GO:0006281">
    <property type="term" value="P:DNA repair"/>
    <property type="evidence" value="ECO:0007669"/>
    <property type="project" value="UniProtKB-KW"/>
</dbReference>
<dbReference type="PANTHER" id="PTHR47810">
    <property type="entry name" value="DNA LIGASE"/>
    <property type="match status" value="1"/>
</dbReference>
<dbReference type="CDD" id="cd07896">
    <property type="entry name" value="Adenylation_kDNA_ligase_like"/>
    <property type="match status" value="1"/>
</dbReference>
<dbReference type="GO" id="GO:0006260">
    <property type="term" value="P:DNA replication"/>
    <property type="evidence" value="ECO:0007669"/>
    <property type="project" value="UniProtKB-KW"/>
</dbReference>
<dbReference type="EMBL" id="LGAV01000008">
    <property type="protein sequence ID" value="KOS12883.1"/>
    <property type="molecule type" value="Genomic_DNA"/>
</dbReference>
<dbReference type="GO" id="GO:0016874">
    <property type="term" value="F:ligase activity"/>
    <property type="evidence" value="ECO:0007669"/>
    <property type="project" value="UniProtKB-KW"/>
</dbReference>
<keyword evidence="6" id="KW-1185">Reference proteome</keyword>
<sequence>MVQGGEEPPQLIGRVDVKLFLLLANTWPSLPDGHSATTKDPTGWWISEKLDGVRALWDGRCLWSRRGKPWSAPTWFTEQLPADMPLDGELWIGRGLFEHTSSVCRSTTSDEWHHIKYMIFDTPGWQTERVEERWARLERVFPVAESDQWRSLKAGPYLVKHTRCTCVNHLNDLLDHVLSLGGEGVMLRRPESL</sequence>
<name>A0A0M9VN21_9BASI</name>
<evidence type="ECO:0000313" key="6">
    <source>
        <dbReference type="Proteomes" id="UP000037751"/>
    </source>
</evidence>
<dbReference type="STRING" id="77020.A0A0M9VN21"/>
<dbReference type="GeneID" id="28726899"/>
<comment type="caution">
    <text evidence="5">The sequence shown here is derived from an EMBL/GenBank/DDBJ whole genome shotgun (WGS) entry which is preliminary data.</text>
</comment>
<organism evidence="5 6">
    <name type="scientific">Malassezia pachydermatis</name>
    <dbReference type="NCBI Taxonomy" id="77020"/>
    <lineage>
        <taxon>Eukaryota</taxon>
        <taxon>Fungi</taxon>
        <taxon>Dikarya</taxon>
        <taxon>Basidiomycota</taxon>
        <taxon>Ustilaginomycotina</taxon>
        <taxon>Malasseziomycetes</taxon>
        <taxon>Malasseziales</taxon>
        <taxon>Malasseziaceae</taxon>
        <taxon>Malassezia</taxon>
    </lineage>
</organism>
<evidence type="ECO:0000256" key="1">
    <source>
        <dbReference type="ARBA" id="ARBA00022598"/>
    </source>
</evidence>
<gene>
    <name evidence="5" type="ORF">Malapachy_0507</name>
</gene>
<dbReference type="OrthoDB" id="411785at2759"/>
<evidence type="ECO:0000313" key="5">
    <source>
        <dbReference type="EMBL" id="KOS12883.1"/>
    </source>
</evidence>